<accession>A0A8S4S2T6</accession>
<gene>
    <name evidence="1" type="primary">jg25390</name>
    <name evidence="1" type="ORF">PAEG_LOCUS19998</name>
</gene>
<dbReference type="AlphaFoldDB" id="A0A8S4S2T6"/>
<evidence type="ECO:0000313" key="2">
    <source>
        <dbReference type="Proteomes" id="UP000838756"/>
    </source>
</evidence>
<keyword evidence="2" id="KW-1185">Reference proteome</keyword>
<proteinExistence type="predicted"/>
<dbReference type="Proteomes" id="UP000838756">
    <property type="component" value="Unassembled WGS sequence"/>
</dbReference>
<comment type="caution">
    <text evidence="1">The sequence shown here is derived from an EMBL/GenBank/DDBJ whole genome shotgun (WGS) entry which is preliminary data.</text>
</comment>
<evidence type="ECO:0000313" key="1">
    <source>
        <dbReference type="EMBL" id="CAH2243978.1"/>
    </source>
</evidence>
<protein>
    <submittedName>
        <fullName evidence="1">Jg25390 protein</fullName>
    </submittedName>
</protein>
<name>A0A8S4S2T6_9NEOP</name>
<organism evidence="1 2">
    <name type="scientific">Pararge aegeria aegeria</name>
    <dbReference type="NCBI Taxonomy" id="348720"/>
    <lineage>
        <taxon>Eukaryota</taxon>
        <taxon>Metazoa</taxon>
        <taxon>Ecdysozoa</taxon>
        <taxon>Arthropoda</taxon>
        <taxon>Hexapoda</taxon>
        <taxon>Insecta</taxon>
        <taxon>Pterygota</taxon>
        <taxon>Neoptera</taxon>
        <taxon>Endopterygota</taxon>
        <taxon>Lepidoptera</taxon>
        <taxon>Glossata</taxon>
        <taxon>Ditrysia</taxon>
        <taxon>Papilionoidea</taxon>
        <taxon>Nymphalidae</taxon>
        <taxon>Satyrinae</taxon>
        <taxon>Satyrini</taxon>
        <taxon>Parargina</taxon>
        <taxon>Pararge</taxon>
    </lineage>
</organism>
<dbReference type="EMBL" id="CAKXAJ010025787">
    <property type="protein sequence ID" value="CAH2243978.1"/>
    <property type="molecule type" value="Genomic_DNA"/>
</dbReference>
<reference evidence="1" key="1">
    <citation type="submission" date="2022-03" db="EMBL/GenBank/DDBJ databases">
        <authorList>
            <person name="Lindestad O."/>
        </authorList>
    </citation>
    <scope>NUCLEOTIDE SEQUENCE</scope>
</reference>
<sequence length="83" mass="9922">MTRNKKLRYKLLFQRNYQTIFELYQKPTKLKIKYAPDLIILSCNLISVITLQKEEKLIASAKELSEFSFKVLTEMDCWKLAPY</sequence>